<comment type="caution">
    <text evidence="1">The sequence shown here is derived from an EMBL/GenBank/DDBJ whole genome shotgun (WGS) entry which is preliminary data.</text>
</comment>
<proteinExistence type="predicted"/>
<dbReference type="OrthoDB" id="329481at2"/>
<dbReference type="Gene3D" id="1.10.357.10">
    <property type="entry name" value="Tetracycline Repressor, domain 2"/>
    <property type="match status" value="1"/>
</dbReference>
<dbReference type="AlphaFoldDB" id="A0A246S1T1"/>
<gene>
    <name evidence="1" type="ORF">JI62_06815</name>
</gene>
<dbReference type="SUPFAM" id="SSF46689">
    <property type="entry name" value="Homeodomain-like"/>
    <property type="match status" value="1"/>
</dbReference>
<dbReference type="Proteomes" id="UP000197334">
    <property type="component" value="Unassembled WGS sequence"/>
</dbReference>
<evidence type="ECO:0000313" key="1">
    <source>
        <dbReference type="EMBL" id="OWV30378.1"/>
    </source>
</evidence>
<dbReference type="RefSeq" id="WP_088699449.1">
    <property type="nucleotide sequence ID" value="NZ_JPUA01000019.1"/>
</dbReference>
<keyword evidence="2" id="KW-1185">Reference proteome</keyword>
<organism evidence="1 2">
    <name type="scientific">Halomonas campaniensis</name>
    <dbReference type="NCBI Taxonomy" id="213554"/>
    <lineage>
        <taxon>Bacteria</taxon>
        <taxon>Pseudomonadati</taxon>
        <taxon>Pseudomonadota</taxon>
        <taxon>Gammaproteobacteria</taxon>
        <taxon>Oceanospirillales</taxon>
        <taxon>Halomonadaceae</taxon>
        <taxon>Halomonas</taxon>
    </lineage>
</organism>
<name>A0A246S1T1_9GAMM</name>
<reference evidence="1 2" key="1">
    <citation type="submission" date="2014-08" db="EMBL/GenBank/DDBJ databases">
        <title>Draft genome sequence of a novel L-asparaginase producing marine bacterium, Halomonas campaniensis.</title>
        <authorList>
            <person name="Sundarakrishnan B."/>
            <person name="Moushumi Priya A."/>
            <person name="Raman G."/>
            <person name="Sakthivel N."/>
            <person name="Park S."/>
            <person name="Jayachandran S."/>
        </authorList>
    </citation>
    <scope>NUCLEOTIDE SEQUENCE [LARGE SCALE GENOMIC DNA]</scope>
    <source>
        <strain evidence="1 2">SK03</strain>
    </source>
</reference>
<protein>
    <submittedName>
        <fullName evidence="1">TetR family transcriptional regulator</fullName>
    </submittedName>
</protein>
<sequence>MTTQQPVKTRGRPPTITLERIANAGIEIGLPNITFVGVASALGISHMALYKHVPNLKALKCLVAEEIFQRWKIPRASNDAPGELKEYLFTFAASIREFVKAHPGLTPYVIRRLAATQPMIEKIRAHQNHIAEVYDISQEQARWLLATIAFQCFSVADTIYSVVGKEPVEEANRGLEEVEMEAELDEGMRALITGALVILTENSLGEARYSPP</sequence>
<dbReference type="EMBL" id="JPUA01000019">
    <property type="protein sequence ID" value="OWV30378.1"/>
    <property type="molecule type" value="Genomic_DNA"/>
</dbReference>
<accession>A0A246S1T1</accession>
<evidence type="ECO:0000313" key="2">
    <source>
        <dbReference type="Proteomes" id="UP000197334"/>
    </source>
</evidence>
<dbReference type="InterPro" id="IPR009057">
    <property type="entry name" value="Homeodomain-like_sf"/>
</dbReference>